<dbReference type="AlphaFoldDB" id="A0A6A6HDB2"/>
<dbReference type="OrthoDB" id="506431at2759"/>
<gene>
    <name evidence="2" type="ORF">EV356DRAFT_543978</name>
</gene>
<dbReference type="InterPro" id="IPR052061">
    <property type="entry name" value="PTE-AB_protein"/>
</dbReference>
<dbReference type="CDD" id="cd03443">
    <property type="entry name" value="PaaI_thioesterase"/>
    <property type="match status" value="1"/>
</dbReference>
<dbReference type="Proteomes" id="UP000800092">
    <property type="component" value="Unassembled WGS sequence"/>
</dbReference>
<keyword evidence="3" id="KW-1185">Reference proteome</keyword>
<dbReference type="SUPFAM" id="SSF54637">
    <property type="entry name" value="Thioesterase/thiol ester dehydrase-isomerase"/>
    <property type="match status" value="1"/>
</dbReference>
<dbReference type="InterPro" id="IPR029069">
    <property type="entry name" value="HotDog_dom_sf"/>
</dbReference>
<organism evidence="2 3">
    <name type="scientific">Viridothelium virens</name>
    <name type="common">Speckled blister lichen</name>
    <name type="synonym">Trypethelium virens</name>
    <dbReference type="NCBI Taxonomy" id="1048519"/>
    <lineage>
        <taxon>Eukaryota</taxon>
        <taxon>Fungi</taxon>
        <taxon>Dikarya</taxon>
        <taxon>Ascomycota</taxon>
        <taxon>Pezizomycotina</taxon>
        <taxon>Dothideomycetes</taxon>
        <taxon>Dothideomycetes incertae sedis</taxon>
        <taxon>Trypetheliales</taxon>
        <taxon>Trypetheliaceae</taxon>
        <taxon>Viridothelium</taxon>
    </lineage>
</organism>
<evidence type="ECO:0000259" key="1">
    <source>
        <dbReference type="Pfam" id="PF03061"/>
    </source>
</evidence>
<dbReference type="PANTHER" id="PTHR47260:SF3">
    <property type="entry name" value="THIOESTERASE FAMILY PROTEIN (AFU_ORTHOLOGUE AFUA_7G03960)"/>
    <property type="match status" value="1"/>
</dbReference>
<proteinExistence type="predicted"/>
<dbReference type="PANTHER" id="PTHR47260">
    <property type="entry name" value="UPF0644 PROTEIN PB2B4.06"/>
    <property type="match status" value="1"/>
</dbReference>
<dbReference type="Gene3D" id="3.10.129.10">
    <property type="entry name" value="Hotdog Thioesterase"/>
    <property type="match status" value="1"/>
</dbReference>
<evidence type="ECO:0000313" key="3">
    <source>
        <dbReference type="Proteomes" id="UP000800092"/>
    </source>
</evidence>
<name>A0A6A6HDB2_VIRVR</name>
<protein>
    <recommendedName>
        <fullName evidence="1">Thioesterase domain-containing protein</fullName>
    </recommendedName>
</protein>
<dbReference type="Pfam" id="PF03061">
    <property type="entry name" value="4HBT"/>
    <property type="match status" value="1"/>
</dbReference>
<dbReference type="InterPro" id="IPR006683">
    <property type="entry name" value="Thioestr_dom"/>
</dbReference>
<accession>A0A6A6HDB2</accession>
<sequence length="309" mass="33415">MSTFSTSLVREEISASTRAQFSSYDWCTRLLNDTSLIPVQTVHQHTSTDVDSKFMSSTLRDHDALLGVQSFYKLRQPPAQTSGSAASAPYVLDPLPPGELQTLYILGNGASGHAGISHGGLVATLLDQQTGSLMIADSATPRPYTVYCNVHYLRPVSLPSAVQVCAWKSKIQGRKHWVMAEIRDGKGAVLASAESLYQTGISGVENVGHKAQYIVGSRPNHPMLFVLARRNGLHAIASVSASAVFHPLDHLPASLALAAYIDEAFQRLDETAASKELTRCTFLHSCMEESLRASPLVGGPMLREVLRGE</sequence>
<reference evidence="2" key="1">
    <citation type="journal article" date="2020" name="Stud. Mycol.">
        <title>101 Dothideomycetes genomes: a test case for predicting lifestyles and emergence of pathogens.</title>
        <authorList>
            <person name="Haridas S."/>
            <person name="Albert R."/>
            <person name="Binder M."/>
            <person name="Bloem J."/>
            <person name="Labutti K."/>
            <person name="Salamov A."/>
            <person name="Andreopoulos B."/>
            <person name="Baker S."/>
            <person name="Barry K."/>
            <person name="Bills G."/>
            <person name="Bluhm B."/>
            <person name="Cannon C."/>
            <person name="Castanera R."/>
            <person name="Culley D."/>
            <person name="Daum C."/>
            <person name="Ezra D."/>
            <person name="Gonzalez J."/>
            <person name="Henrissat B."/>
            <person name="Kuo A."/>
            <person name="Liang C."/>
            <person name="Lipzen A."/>
            <person name="Lutzoni F."/>
            <person name="Magnuson J."/>
            <person name="Mondo S."/>
            <person name="Nolan M."/>
            <person name="Ohm R."/>
            <person name="Pangilinan J."/>
            <person name="Park H.-J."/>
            <person name="Ramirez L."/>
            <person name="Alfaro M."/>
            <person name="Sun H."/>
            <person name="Tritt A."/>
            <person name="Yoshinaga Y."/>
            <person name="Zwiers L.-H."/>
            <person name="Turgeon B."/>
            <person name="Goodwin S."/>
            <person name="Spatafora J."/>
            <person name="Crous P."/>
            <person name="Grigoriev I."/>
        </authorList>
    </citation>
    <scope>NUCLEOTIDE SEQUENCE</scope>
    <source>
        <strain evidence="2">Tuck. ex Michener</strain>
    </source>
</reference>
<dbReference type="EMBL" id="ML991791">
    <property type="protein sequence ID" value="KAF2235483.1"/>
    <property type="molecule type" value="Genomic_DNA"/>
</dbReference>
<evidence type="ECO:0000313" key="2">
    <source>
        <dbReference type="EMBL" id="KAF2235483.1"/>
    </source>
</evidence>
<feature type="domain" description="Thioesterase" evidence="1">
    <location>
        <begin position="115"/>
        <end position="190"/>
    </location>
</feature>